<feature type="region of interest" description="Disordered" evidence="1">
    <location>
        <begin position="442"/>
        <end position="668"/>
    </location>
</feature>
<comment type="caution">
    <text evidence="2">The sequence shown here is derived from an EMBL/GenBank/DDBJ whole genome shotgun (WGS) entry which is preliminary data.</text>
</comment>
<feature type="compositionally biased region" description="Low complexity" evidence="1">
    <location>
        <begin position="456"/>
        <end position="471"/>
    </location>
</feature>
<feature type="compositionally biased region" description="Basic and acidic residues" evidence="1">
    <location>
        <begin position="356"/>
        <end position="366"/>
    </location>
</feature>
<feature type="compositionally biased region" description="Basic and acidic residues" evidence="1">
    <location>
        <begin position="87"/>
        <end position="97"/>
    </location>
</feature>
<protein>
    <submittedName>
        <fullName evidence="2">Uncharacterized protein</fullName>
    </submittedName>
</protein>
<feature type="compositionally biased region" description="Polar residues" evidence="1">
    <location>
        <begin position="601"/>
        <end position="611"/>
    </location>
</feature>
<sequence>MEIKPGDRVIAAKVPMEGGGSVAGLMVVRPGSSRRGSDNGSHKSKSSKGSEGGDIQPKKSARIMPAPPSPIGLGITMDSMMPPPSKVVERRPRESEVQARPATLPIPRISVEAPPAPAVIQPARKAQTVSVQQSSIVSPAPPTATTSALAAAPASPQKYPIIATMSYPTPDQLAYKPVDRSQIPTTNFPGKVTVASVFTPAVAPAPVKAPQKARAPVAVVAPPIKPPLVSKVPPSQPPVARAPVGPPLSAAKPQSSPAPIERPASIASSISSRTTATSSSLSASSTTSEKPTPRQITYSPHPVSSPSSSSSSLASIYSSGSSSTTTSSAHLRRIPSSEPIVPEMTSRKPAYYRYAPKKDTSQKRIMDSPAFPQGEEAVKPRKPAGPWDGRPGADPNLGAYYRTAEAEKLRQSKSDLRSEETWVDEANLTNYYKQAEAQKRRMALEKMKKEQEYSDSESIVSSSVVSSTASSEARGDPNVAAYYRYAGSEKERKEQLDPQTPKKQQPAPRAGDEKALRIYSSPPAPAISSHRPSPNIRLRHVRGGLSSHPAPPPAPTPPPPDTTDTETLGETPTEKKPGPPEGAAEAWFQASMAAKGESASDYWNASRSTIESPEEEVGGEKVEFPEGLPPAPTPPLSREDTPAGAAGDGSYYSTTGGYRKEKKKGYRR</sequence>
<proteinExistence type="predicted"/>
<accession>A0A2T6ZVH5</accession>
<feature type="compositionally biased region" description="Low complexity" evidence="1">
    <location>
        <begin position="299"/>
        <end position="328"/>
    </location>
</feature>
<dbReference type="EMBL" id="NESQ01000090">
    <property type="protein sequence ID" value="PUU79472.1"/>
    <property type="molecule type" value="Genomic_DNA"/>
</dbReference>
<keyword evidence="3" id="KW-1185">Reference proteome</keyword>
<evidence type="ECO:0000313" key="2">
    <source>
        <dbReference type="EMBL" id="PUU79472.1"/>
    </source>
</evidence>
<evidence type="ECO:0000256" key="1">
    <source>
        <dbReference type="SAM" id="MobiDB-lite"/>
    </source>
</evidence>
<feature type="compositionally biased region" description="Pro residues" evidence="1">
    <location>
        <begin position="549"/>
        <end position="561"/>
    </location>
</feature>
<reference evidence="2 3" key="1">
    <citation type="submission" date="2017-04" db="EMBL/GenBank/DDBJ databases">
        <title>Draft genome sequence of Tuber borchii Vittad., a whitish edible truffle.</title>
        <authorList>
            <consortium name="DOE Joint Genome Institute"/>
            <person name="Murat C."/>
            <person name="Kuo A."/>
            <person name="Barry K.W."/>
            <person name="Clum A."/>
            <person name="Dockter R.B."/>
            <person name="Fauchery L."/>
            <person name="Iotti M."/>
            <person name="Kohler A."/>
            <person name="Labutti K."/>
            <person name="Lindquist E.A."/>
            <person name="Lipzen A."/>
            <person name="Ohm R.A."/>
            <person name="Wang M."/>
            <person name="Grigoriev I.V."/>
            <person name="Zambonelli A."/>
            <person name="Martin F.M."/>
        </authorList>
    </citation>
    <scope>NUCLEOTIDE SEQUENCE [LARGE SCALE GENOMIC DNA]</scope>
    <source>
        <strain evidence="2 3">Tbo3840</strain>
    </source>
</reference>
<feature type="region of interest" description="Disordered" evidence="1">
    <location>
        <begin position="223"/>
        <end position="398"/>
    </location>
</feature>
<dbReference type="STRING" id="42251.A0A2T6ZVH5"/>
<feature type="compositionally biased region" description="Basic and acidic residues" evidence="1">
    <location>
        <begin position="487"/>
        <end position="496"/>
    </location>
</feature>
<evidence type="ECO:0000313" key="3">
    <source>
        <dbReference type="Proteomes" id="UP000244722"/>
    </source>
</evidence>
<gene>
    <name evidence="2" type="ORF">B9Z19DRAFT_979363</name>
</gene>
<dbReference type="Proteomes" id="UP000244722">
    <property type="component" value="Unassembled WGS sequence"/>
</dbReference>
<feature type="region of interest" description="Disordered" evidence="1">
    <location>
        <begin position="15"/>
        <end position="109"/>
    </location>
</feature>
<feature type="compositionally biased region" description="Low complexity" evidence="1">
    <location>
        <begin position="255"/>
        <end position="289"/>
    </location>
</feature>
<organism evidence="2 3">
    <name type="scientific">Tuber borchii</name>
    <name type="common">White truffle</name>
    <dbReference type="NCBI Taxonomy" id="42251"/>
    <lineage>
        <taxon>Eukaryota</taxon>
        <taxon>Fungi</taxon>
        <taxon>Dikarya</taxon>
        <taxon>Ascomycota</taxon>
        <taxon>Pezizomycotina</taxon>
        <taxon>Pezizomycetes</taxon>
        <taxon>Pezizales</taxon>
        <taxon>Tuberaceae</taxon>
        <taxon>Tuber</taxon>
    </lineage>
</organism>
<dbReference type="AlphaFoldDB" id="A0A2T6ZVH5"/>
<feature type="compositionally biased region" description="Basic and acidic residues" evidence="1">
    <location>
        <begin position="442"/>
        <end position="452"/>
    </location>
</feature>
<dbReference type="OrthoDB" id="5411126at2759"/>
<feature type="region of interest" description="Disordered" evidence="1">
    <location>
        <begin position="132"/>
        <end position="153"/>
    </location>
</feature>
<name>A0A2T6ZVH5_TUBBO</name>